<feature type="signal peptide" evidence="4">
    <location>
        <begin position="1"/>
        <end position="20"/>
    </location>
</feature>
<protein>
    <recommendedName>
        <fullName evidence="2">Curli production assembly/transport component CsgF</fullName>
    </recommendedName>
</protein>
<comment type="function">
    <text evidence="1">May be involved in the biogenesis of curli organelles.</text>
</comment>
<dbReference type="Pfam" id="PF10614">
    <property type="entry name" value="CsgF"/>
    <property type="match status" value="1"/>
</dbReference>
<sequence>MKTLKAAAFSLLCASPLASAGELIYQPINPSFGGDPFNGSYLLGKAQAQDTNKDPSASRYEPMTTTERLVQSLQSSLVNQLIRDVNSGEVEQGVFDTSEFGVVINDDGGQLSIDVTDKITGDVTTINVGGLADF</sequence>
<gene>
    <name evidence="5" type="ORF">GCM10023342_22980</name>
</gene>
<evidence type="ECO:0000256" key="1">
    <source>
        <dbReference type="ARBA" id="ARBA00003989"/>
    </source>
</evidence>
<dbReference type="RefSeq" id="WP_031384948.1">
    <property type="nucleotide sequence ID" value="NZ_BAABKI010000023.1"/>
</dbReference>
<keyword evidence="3 4" id="KW-0732">Signal</keyword>
<accession>A0ABP9RGN2</accession>
<dbReference type="InterPro" id="IPR018893">
    <property type="entry name" value="T8SS_CsgF"/>
</dbReference>
<name>A0ABP9RGN2_9GAMM</name>
<comment type="caution">
    <text evidence="5">The sequence shown here is derived from an EMBL/GenBank/DDBJ whole genome shotgun (WGS) entry which is preliminary data.</text>
</comment>
<evidence type="ECO:0000256" key="4">
    <source>
        <dbReference type="SAM" id="SignalP"/>
    </source>
</evidence>
<evidence type="ECO:0000313" key="5">
    <source>
        <dbReference type="EMBL" id="GAA5176759.1"/>
    </source>
</evidence>
<evidence type="ECO:0000313" key="6">
    <source>
        <dbReference type="Proteomes" id="UP001500074"/>
    </source>
</evidence>
<dbReference type="EMBL" id="BAABKI010000023">
    <property type="protein sequence ID" value="GAA5176759.1"/>
    <property type="molecule type" value="Genomic_DNA"/>
</dbReference>
<keyword evidence="6" id="KW-1185">Reference proteome</keyword>
<evidence type="ECO:0000256" key="2">
    <source>
        <dbReference type="ARBA" id="ARBA00014031"/>
    </source>
</evidence>
<evidence type="ECO:0000256" key="3">
    <source>
        <dbReference type="ARBA" id="ARBA00022729"/>
    </source>
</evidence>
<dbReference type="Proteomes" id="UP001500074">
    <property type="component" value="Unassembled WGS sequence"/>
</dbReference>
<organism evidence="5 6">
    <name type="scientific">Modicisalibacter zincidurans</name>
    <dbReference type="NCBI Taxonomy" id="1178777"/>
    <lineage>
        <taxon>Bacteria</taxon>
        <taxon>Pseudomonadati</taxon>
        <taxon>Pseudomonadota</taxon>
        <taxon>Gammaproteobacteria</taxon>
        <taxon>Oceanospirillales</taxon>
        <taxon>Halomonadaceae</taxon>
        <taxon>Modicisalibacter</taxon>
    </lineage>
</organism>
<feature type="chain" id="PRO_5046179271" description="Curli production assembly/transport component CsgF" evidence="4">
    <location>
        <begin position="21"/>
        <end position="134"/>
    </location>
</feature>
<reference evidence="6" key="1">
    <citation type="journal article" date="2019" name="Int. J. Syst. Evol. Microbiol.">
        <title>The Global Catalogue of Microorganisms (GCM) 10K type strain sequencing project: providing services to taxonomists for standard genome sequencing and annotation.</title>
        <authorList>
            <consortium name="The Broad Institute Genomics Platform"/>
            <consortium name="The Broad Institute Genome Sequencing Center for Infectious Disease"/>
            <person name="Wu L."/>
            <person name="Ma J."/>
        </authorList>
    </citation>
    <scope>NUCLEOTIDE SEQUENCE [LARGE SCALE GENOMIC DNA]</scope>
    <source>
        <strain evidence="6">JCM 18472</strain>
    </source>
</reference>
<proteinExistence type="predicted"/>